<protein>
    <submittedName>
        <fullName evidence="2">Thioredoxin reductase</fullName>
    </submittedName>
</protein>
<sequence>MHNEPLHSPDALDYLVIGGGPAGLQLGQLLGAAGHRYRILEAGDGPGTFFRTFPRHRQLISINKVHTGTDDAELNLRMDWNSLLSPDPDLLFTRYSKRYFPQADDFVRYLADFAEAFGLDIAYGTRAVRIRRDDDGFAVTDQHGRDHHGRRLVMATGVSLPHVPDVPGIETAENYVDVSVDPEDFTDQRVLILGKGNSALETADNLIETAAVIHVAGPHTLRLAWNTHYVGHLRAVNNNFLDTYQLKSQNALLDGDVLAIDKEPGDGGRYRVRFSFSRADDIVKELVYDRIIVCTGFRFDASPFDPECRPELVIDDRFAALTPAYESVNVPGLYFAGTLTQQRDFKKSTNGFIHGFRYAVRALSRILDERHHGRPWPYEPLATDPSALADAVVARVNRSSALWQQFGVIGDLLVTSAGGQSRYHEEVPVAYAHDSALTAGADYFTVTLEYGPDHDKVDPFDITVRRTAQNSVADAFDASYLHPVIRHFRGGALLGTHHMAENLENQWDHPEVHHAPLAGFFARQQAPRPAAAGR</sequence>
<organism evidence="2 3">
    <name type="scientific">Streptomyces demainii</name>
    <dbReference type="NCBI Taxonomy" id="588122"/>
    <lineage>
        <taxon>Bacteria</taxon>
        <taxon>Bacillati</taxon>
        <taxon>Actinomycetota</taxon>
        <taxon>Actinomycetes</taxon>
        <taxon>Kitasatosporales</taxon>
        <taxon>Streptomycetaceae</taxon>
        <taxon>Streptomyces</taxon>
    </lineage>
</organism>
<dbReference type="PANTHER" id="PTHR43539">
    <property type="entry name" value="FLAVIN-BINDING MONOOXYGENASE-LIKE PROTEIN (AFU_ORTHOLOGUE AFUA_4G09220)"/>
    <property type="match status" value="1"/>
</dbReference>
<keyword evidence="1" id="KW-0560">Oxidoreductase</keyword>
<dbReference type="RefSeq" id="WP_307110962.1">
    <property type="nucleotide sequence ID" value="NZ_JAURUE010000001.1"/>
</dbReference>
<dbReference type="InterPro" id="IPR050982">
    <property type="entry name" value="Auxin_biosynth/cation_transpt"/>
</dbReference>
<dbReference type="PRINTS" id="PR00368">
    <property type="entry name" value="FADPNR"/>
</dbReference>
<dbReference type="PANTHER" id="PTHR43539:SF78">
    <property type="entry name" value="FLAVIN-CONTAINING MONOOXYGENASE"/>
    <property type="match status" value="1"/>
</dbReference>
<gene>
    <name evidence="2" type="ORF">JOF35_004273</name>
</gene>
<dbReference type="Gene3D" id="3.50.50.60">
    <property type="entry name" value="FAD/NAD(P)-binding domain"/>
    <property type="match status" value="2"/>
</dbReference>
<accession>A0ABT9KU91</accession>
<evidence type="ECO:0000256" key="1">
    <source>
        <dbReference type="ARBA" id="ARBA00023002"/>
    </source>
</evidence>
<evidence type="ECO:0000313" key="3">
    <source>
        <dbReference type="Proteomes" id="UP001234880"/>
    </source>
</evidence>
<dbReference type="EMBL" id="JAURUE010000001">
    <property type="protein sequence ID" value="MDP9611996.1"/>
    <property type="molecule type" value="Genomic_DNA"/>
</dbReference>
<reference evidence="2 3" key="1">
    <citation type="submission" date="2023-07" db="EMBL/GenBank/DDBJ databases">
        <title>Sequencing the genomes of 1000 actinobacteria strains.</title>
        <authorList>
            <person name="Klenk H.-P."/>
        </authorList>
    </citation>
    <scope>NUCLEOTIDE SEQUENCE [LARGE SCALE GENOMIC DNA]</scope>
    <source>
        <strain evidence="2 3">DSM 41600</strain>
    </source>
</reference>
<dbReference type="Proteomes" id="UP001234880">
    <property type="component" value="Unassembled WGS sequence"/>
</dbReference>
<dbReference type="SUPFAM" id="SSF51905">
    <property type="entry name" value="FAD/NAD(P)-binding domain"/>
    <property type="match status" value="1"/>
</dbReference>
<comment type="caution">
    <text evidence="2">The sequence shown here is derived from an EMBL/GenBank/DDBJ whole genome shotgun (WGS) entry which is preliminary data.</text>
</comment>
<keyword evidence="3" id="KW-1185">Reference proteome</keyword>
<dbReference type="Pfam" id="PF13738">
    <property type="entry name" value="Pyr_redox_3"/>
    <property type="match status" value="1"/>
</dbReference>
<proteinExistence type="predicted"/>
<name>A0ABT9KU91_9ACTN</name>
<evidence type="ECO:0000313" key="2">
    <source>
        <dbReference type="EMBL" id="MDP9611996.1"/>
    </source>
</evidence>
<dbReference type="InterPro" id="IPR036188">
    <property type="entry name" value="FAD/NAD-bd_sf"/>
</dbReference>